<gene>
    <name evidence="1" type="ORF">R1flu_000574</name>
</gene>
<organism evidence="1 2">
    <name type="scientific">Riccia fluitans</name>
    <dbReference type="NCBI Taxonomy" id="41844"/>
    <lineage>
        <taxon>Eukaryota</taxon>
        <taxon>Viridiplantae</taxon>
        <taxon>Streptophyta</taxon>
        <taxon>Embryophyta</taxon>
        <taxon>Marchantiophyta</taxon>
        <taxon>Marchantiopsida</taxon>
        <taxon>Marchantiidae</taxon>
        <taxon>Marchantiales</taxon>
        <taxon>Ricciaceae</taxon>
        <taxon>Riccia</taxon>
    </lineage>
</organism>
<sequence>MTGTSDKLTLIFAAKVIHPHPSEDASPSISAVVVSVVVSDQVHNKSLRSGTPVITDLYRSWKDPMTGIMISCGMIKGHLSSFRDAVGEQPERIIQGWAMLGFKVPEDLRVTTSFGMIITSELLNFSC</sequence>
<protein>
    <submittedName>
        <fullName evidence="1">Uncharacterized protein</fullName>
    </submittedName>
</protein>
<comment type="caution">
    <text evidence="1">The sequence shown here is derived from an EMBL/GenBank/DDBJ whole genome shotgun (WGS) entry which is preliminary data.</text>
</comment>
<evidence type="ECO:0000313" key="2">
    <source>
        <dbReference type="Proteomes" id="UP001605036"/>
    </source>
</evidence>
<accession>A0ABD1Y0T9</accession>
<name>A0ABD1Y0T9_9MARC</name>
<dbReference type="InterPro" id="IPR036397">
    <property type="entry name" value="RNaseH_sf"/>
</dbReference>
<evidence type="ECO:0000313" key="1">
    <source>
        <dbReference type="EMBL" id="KAL2620369.1"/>
    </source>
</evidence>
<keyword evidence="2" id="KW-1185">Reference proteome</keyword>
<proteinExistence type="predicted"/>
<dbReference type="AlphaFoldDB" id="A0ABD1Y0T9"/>
<dbReference type="EMBL" id="JBHFFA010000006">
    <property type="protein sequence ID" value="KAL2620369.1"/>
    <property type="molecule type" value="Genomic_DNA"/>
</dbReference>
<dbReference type="Proteomes" id="UP001605036">
    <property type="component" value="Unassembled WGS sequence"/>
</dbReference>
<dbReference type="Gene3D" id="3.30.420.10">
    <property type="entry name" value="Ribonuclease H-like superfamily/Ribonuclease H"/>
    <property type="match status" value="1"/>
</dbReference>
<reference evidence="1 2" key="1">
    <citation type="submission" date="2024-09" db="EMBL/GenBank/DDBJ databases">
        <title>Chromosome-scale assembly of Riccia fluitans.</title>
        <authorList>
            <person name="Paukszto L."/>
            <person name="Sawicki J."/>
            <person name="Karawczyk K."/>
            <person name="Piernik-Szablinska J."/>
            <person name="Szczecinska M."/>
            <person name="Mazdziarz M."/>
        </authorList>
    </citation>
    <scope>NUCLEOTIDE SEQUENCE [LARGE SCALE GENOMIC DNA]</scope>
    <source>
        <strain evidence="1">Rf_01</strain>
        <tissue evidence="1">Aerial parts of the thallus</tissue>
    </source>
</reference>